<feature type="transmembrane region" description="Helical" evidence="2">
    <location>
        <begin position="59"/>
        <end position="81"/>
    </location>
</feature>
<evidence type="ECO:0000256" key="1">
    <source>
        <dbReference type="SAM" id="MobiDB-lite"/>
    </source>
</evidence>
<keyword evidence="2" id="KW-1133">Transmembrane helix</keyword>
<keyword evidence="2" id="KW-0472">Membrane</keyword>
<feature type="region of interest" description="Disordered" evidence="1">
    <location>
        <begin position="88"/>
        <end position="107"/>
    </location>
</feature>
<reference evidence="3" key="1">
    <citation type="journal article" date="2020" name="Genome Biol.">
        <title>Mitochondrial genome evolution of placozoans: gene rearrangements and repeat expansions.</title>
        <authorList>
            <person name="Miyazawa H."/>
            <person name="Osigus H.J."/>
            <person name="Rolfes S."/>
            <person name="Kamm K."/>
            <person name="Schierwater B."/>
            <person name="Nakano H."/>
        </authorList>
    </citation>
    <scope>NUCLEOTIDE SEQUENCE</scope>
    <source>
        <strain evidence="3">SKN_5</strain>
    </source>
</reference>
<evidence type="ECO:0000313" key="3">
    <source>
        <dbReference type="EMBL" id="BBI37436.1"/>
    </source>
</evidence>
<name>A0A7I6N7U4_9METZ</name>
<geneLocation type="mitochondrion" evidence="3"/>
<dbReference type="AlphaFoldDB" id="A0A7I6N7U4"/>
<protein>
    <submittedName>
        <fullName evidence="3">Uncharacterized protein</fullName>
    </submittedName>
</protein>
<keyword evidence="3" id="KW-0496">Mitochondrion</keyword>
<evidence type="ECO:0000256" key="2">
    <source>
        <dbReference type="SAM" id="Phobius"/>
    </source>
</evidence>
<organism evidence="3">
    <name type="scientific">Placozoa sp. H9 HM-2017</name>
    <dbReference type="NCBI Taxonomy" id="2017597"/>
    <lineage>
        <taxon>Eukaryota</taxon>
        <taxon>Metazoa</taxon>
        <taxon>Placozoa</taxon>
    </lineage>
</organism>
<keyword evidence="2" id="KW-0812">Transmembrane</keyword>
<accession>A0A7I6N7U4</accession>
<dbReference type="EMBL" id="LC460472">
    <property type="protein sequence ID" value="BBI37436.1"/>
    <property type="molecule type" value="Genomic_DNA"/>
</dbReference>
<sequence length="167" mass="18087">MAPFGGGRPTVSPPGHIFFWGRGGPLRVLPRALRGILRISPNVLSTGLYNTYPLCSINFPIFVLTTFGISVDFLFLVLRWFSSQIFSPPRKKGGPDEGGGSVGSAPQRGAPFPLLGRPFSFWQVRVDNGGGGVLRTPPPPPGPYGSQHDFQCNYSNQIFLRNPSLSS</sequence>
<proteinExistence type="predicted"/>